<evidence type="ECO:0000313" key="1">
    <source>
        <dbReference type="EMBL" id="WVS92454.1"/>
    </source>
</evidence>
<dbReference type="RefSeq" id="WP_208678387.1">
    <property type="nucleotide sequence ID" value="NZ_CP030139.2"/>
</dbReference>
<evidence type="ECO:0000313" key="2">
    <source>
        <dbReference type="Proteomes" id="UP000267249"/>
    </source>
</evidence>
<reference evidence="1 2" key="1">
    <citation type="journal article" date="2018" name="Sci. Rep.">
        <title>Genome Features and Biochemical Characteristics of a Robust, Fast Growing and Naturally Transformable Cyanobacterium Synechococcus elongatus PCC 11801 Isolated from India.</title>
        <authorList>
            <person name="Jaiswal D."/>
            <person name="Sengupta A."/>
            <person name="Sohoni S."/>
            <person name="Sengupta S."/>
            <person name="Phadnavis A.G."/>
            <person name="Pakrasi H.B."/>
            <person name="Wangikar P.P."/>
        </authorList>
    </citation>
    <scope>NUCLEOTIDE SEQUENCE [LARGE SCALE GENOMIC DNA]</scope>
    <source>
        <strain evidence="1 2">PCC 11801</strain>
    </source>
</reference>
<proteinExistence type="predicted"/>
<dbReference type="AlphaFoldDB" id="A0AAQ3MEP8"/>
<protein>
    <submittedName>
        <fullName evidence="1">Uncharacterized protein</fullName>
    </submittedName>
</protein>
<dbReference type="EMBL" id="CP030139">
    <property type="protein sequence ID" value="WVS92454.1"/>
    <property type="molecule type" value="Genomic_DNA"/>
</dbReference>
<accession>A0AAQ3MEP8</accession>
<name>A0AAQ3MEP8_SYNEL</name>
<dbReference type="Proteomes" id="UP000267249">
    <property type="component" value="Chromosome"/>
</dbReference>
<organism evidence="1 2">
    <name type="scientific">Synechococcus elongatus PCC 11801</name>
    <dbReference type="NCBI Taxonomy" id="2219813"/>
    <lineage>
        <taxon>Bacteria</taxon>
        <taxon>Bacillati</taxon>
        <taxon>Cyanobacteriota</taxon>
        <taxon>Cyanophyceae</taxon>
        <taxon>Synechococcales</taxon>
        <taxon>Synechococcaceae</taxon>
        <taxon>Synechococcus</taxon>
    </lineage>
</organism>
<gene>
    <name evidence="1" type="ORF">DOP62_13810</name>
</gene>
<sequence>METQRQHIGRWIVILSPAVANIEDHQVRVLDCRSDQLSVKSFPQLELARHYFDQLLHLYRCWDQQVA</sequence>